<protein>
    <submittedName>
        <fullName evidence="1">Polyketide cyclase / dehydrase and lipid transport</fullName>
    </submittedName>
</protein>
<comment type="caution">
    <text evidence="1">The sequence shown here is derived from an EMBL/GenBank/DDBJ whole genome shotgun (WGS) entry which is preliminary data.</text>
</comment>
<evidence type="ECO:0000313" key="1">
    <source>
        <dbReference type="EMBL" id="SDW18599.1"/>
    </source>
</evidence>
<sequence length="163" mass="17869">MRLIKLVLISLIILFALSTGLSLLLPSMVLVSRAVTIEAPPDSVLAKVKDIRQWTGWVGGMESPGVQIHSATSATLGGTEVTIGPVSDTAVVSNWTSKKSNPQVATIRLISRPGQPQTVVQWQFVEQVKWYPWAKLGSMMNDKIMGPMMEKNLDNLKKSLENK</sequence>
<name>A0A8X8IDQ7_9BACT</name>
<dbReference type="Gene3D" id="3.30.530.20">
    <property type="match status" value="1"/>
</dbReference>
<dbReference type="AlphaFoldDB" id="A0A8X8IDQ7"/>
<dbReference type="RefSeq" id="WP_092721590.1">
    <property type="nucleotide sequence ID" value="NZ_FNNO01000001.1"/>
</dbReference>
<gene>
    <name evidence="1" type="ORF">SAMN05444410_101454</name>
</gene>
<dbReference type="EMBL" id="FNNO01000001">
    <property type="protein sequence ID" value="SDW18599.1"/>
    <property type="molecule type" value="Genomic_DNA"/>
</dbReference>
<keyword evidence="2" id="KW-1185">Reference proteome</keyword>
<dbReference type="InterPro" id="IPR023393">
    <property type="entry name" value="START-like_dom_sf"/>
</dbReference>
<dbReference type="Pfam" id="PF10604">
    <property type="entry name" value="Polyketide_cyc2"/>
    <property type="match status" value="1"/>
</dbReference>
<dbReference type="InterPro" id="IPR019587">
    <property type="entry name" value="Polyketide_cyclase/dehydratase"/>
</dbReference>
<proteinExistence type="predicted"/>
<organism evidence="1 2">
    <name type="scientific">Hydrobacter penzbergensis</name>
    <dbReference type="NCBI Taxonomy" id="1235997"/>
    <lineage>
        <taxon>Bacteria</taxon>
        <taxon>Pseudomonadati</taxon>
        <taxon>Bacteroidota</taxon>
        <taxon>Chitinophagia</taxon>
        <taxon>Chitinophagales</taxon>
        <taxon>Chitinophagaceae</taxon>
        <taxon>Hydrobacter</taxon>
    </lineage>
</organism>
<dbReference type="Proteomes" id="UP000198711">
    <property type="component" value="Unassembled WGS sequence"/>
</dbReference>
<evidence type="ECO:0000313" key="2">
    <source>
        <dbReference type="Proteomes" id="UP000198711"/>
    </source>
</evidence>
<reference evidence="1 2" key="1">
    <citation type="submission" date="2016-10" db="EMBL/GenBank/DDBJ databases">
        <authorList>
            <person name="Varghese N."/>
            <person name="Submissions S."/>
        </authorList>
    </citation>
    <scope>NUCLEOTIDE SEQUENCE [LARGE SCALE GENOMIC DNA]</scope>
    <source>
        <strain evidence="1 2">DSM 25353</strain>
    </source>
</reference>
<accession>A0A8X8IDQ7</accession>
<dbReference type="SUPFAM" id="SSF55961">
    <property type="entry name" value="Bet v1-like"/>
    <property type="match status" value="1"/>
</dbReference>